<evidence type="ECO:0000313" key="2">
    <source>
        <dbReference type="Proteomes" id="UP000115582"/>
    </source>
</evidence>
<organism evidence="1 2">
    <name type="scientific">Rhesus cytomegalovirus (strain 68-1)</name>
    <name type="common">RhCMV</name>
    <dbReference type="NCBI Taxonomy" id="47929"/>
    <lineage>
        <taxon>Viruses</taxon>
        <taxon>Duplodnaviria</taxon>
        <taxon>Heunggongvirae</taxon>
        <taxon>Peploviricota</taxon>
        <taxon>Herviviricetes</taxon>
        <taxon>Herpesvirales</taxon>
        <taxon>Orthoherpesviridae</taxon>
        <taxon>Betaherpesvirinae</taxon>
        <taxon>Cytomegalovirus</taxon>
        <taxon>Cytomegalovirus macacinebeta3</taxon>
    </lineage>
</organism>
<sequence length="192" mass="22558">MPEPPFLIGLMPRSAILFWQGARAAILNWHESIDAILFWNYSNSIWRLWTHANSIWTIWTSAKTIWLTWHTAKTAICNWHRAKISWHRARSDILFWHGAKKFWQIAKFRFYLASCQNRDFAFFGFSDARGTRCATFGGPPIDGFSDNPGGMFWKELAICQVFISLKYRLLYLLSIQFFHVSDPLNVRNHITL</sequence>
<dbReference type="EMBL" id="DQ120516">
    <property type="protein sequence ID" value="AAZ80671.1"/>
    <property type="molecule type" value="Genomic_DNA"/>
</dbReference>
<evidence type="ECO:0000313" key="1">
    <source>
        <dbReference type="EMBL" id="AAZ80671.1"/>
    </source>
</evidence>
<dbReference type="Proteomes" id="UP000115582">
    <property type="component" value="Segment"/>
</dbReference>
<proteinExistence type="predicted"/>
<name>Q2FAE4_RHCM6</name>
<protein>
    <submittedName>
        <fullName evidence="1">Rh157</fullName>
    </submittedName>
</protein>
<organismHost>
    <name type="scientific">Macaca mulatta</name>
    <name type="common">Rhesus macaque</name>
    <dbReference type="NCBI Taxonomy" id="9544"/>
</organismHost>
<reference evidence="1 2" key="1">
    <citation type="journal article" date="2006" name="J. Virol.">
        <title>Genomic sequence of rhesus cytomegalovirus 180.92: insights into the coding potential of rhesus cytomegalovirus.</title>
        <authorList>
            <person name="Rivailler P."/>
            <person name="Kaur A."/>
            <person name="Johnson R.P."/>
            <person name="Wang F."/>
        </authorList>
    </citation>
    <scope>NUCLEOTIDE SEQUENCE [LARGE SCALE GENOMIC DNA]</scope>
    <source>
        <strain evidence="1">CMV 180.92</strain>
    </source>
</reference>
<accession>Q2FAE4</accession>